<dbReference type="AlphaFoldDB" id="A0A0D6LCA2"/>
<dbReference type="SMART" id="SM00174">
    <property type="entry name" value="RHO"/>
    <property type="match status" value="1"/>
</dbReference>
<keyword evidence="1" id="KW-0547">Nucleotide-binding</keyword>
<dbReference type="GO" id="GO:0005525">
    <property type="term" value="F:GTP binding"/>
    <property type="evidence" value="ECO:0007669"/>
    <property type="project" value="UniProtKB-KW"/>
</dbReference>
<keyword evidence="4" id="KW-1185">Reference proteome</keyword>
<dbReference type="Proteomes" id="UP000054495">
    <property type="component" value="Unassembled WGS sequence"/>
</dbReference>
<evidence type="ECO:0000313" key="4">
    <source>
        <dbReference type="Proteomes" id="UP000054495"/>
    </source>
</evidence>
<organism evidence="3 4">
    <name type="scientific">Ancylostoma ceylanicum</name>
    <dbReference type="NCBI Taxonomy" id="53326"/>
    <lineage>
        <taxon>Eukaryota</taxon>
        <taxon>Metazoa</taxon>
        <taxon>Ecdysozoa</taxon>
        <taxon>Nematoda</taxon>
        <taxon>Chromadorea</taxon>
        <taxon>Rhabditida</taxon>
        <taxon>Rhabditina</taxon>
        <taxon>Rhabditomorpha</taxon>
        <taxon>Strongyloidea</taxon>
        <taxon>Ancylostomatidae</taxon>
        <taxon>Ancylostomatinae</taxon>
        <taxon>Ancylostoma</taxon>
    </lineage>
</organism>
<name>A0A0D6LCA2_9BILA</name>
<dbReference type="Pfam" id="PF00071">
    <property type="entry name" value="Ras"/>
    <property type="match status" value="1"/>
</dbReference>
<proteinExistence type="predicted"/>
<dbReference type="SUPFAM" id="SSF52540">
    <property type="entry name" value="P-loop containing nucleoside triphosphate hydrolases"/>
    <property type="match status" value="1"/>
</dbReference>
<dbReference type="InterPro" id="IPR003578">
    <property type="entry name" value="Small_GTPase_Rho"/>
</dbReference>
<dbReference type="EMBL" id="KE125369">
    <property type="protein sequence ID" value="EPB68868.1"/>
    <property type="molecule type" value="Genomic_DNA"/>
</dbReference>
<dbReference type="InterPro" id="IPR027417">
    <property type="entry name" value="P-loop_NTPase"/>
</dbReference>
<dbReference type="Gene3D" id="3.40.50.300">
    <property type="entry name" value="P-loop containing nucleotide triphosphate hydrolases"/>
    <property type="match status" value="1"/>
</dbReference>
<gene>
    <name evidence="3" type="ORF">ANCCEY_12040</name>
</gene>
<evidence type="ECO:0000256" key="1">
    <source>
        <dbReference type="ARBA" id="ARBA00022741"/>
    </source>
</evidence>
<evidence type="ECO:0000256" key="2">
    <source>
        <dbReference type="ARBA" id="ARBA00023134"/>
    </source>
</evidence>
<dbReference type="InterPro" id="IPR001806">
    <property type="entry name" value="Small_GTPase"/>
</dbReference>
<sequence length="203" mass="22771">MTNLTDVNLVRCVVIGDDQCGKEMMMKKYAAFSGVPYNAERREIVTAFNGRKCVFVDSSSDEADRKGEGPHVFLLCVSVARKASVEETVMMILDTVIERIRGVPFVLVGTQIDKRLSMLIENYGCGEVKYLPMPLNQAESFAKRIGASKYLECSEVTGEGLDEVFEEAFEVGHNYALEQIRGLRRKISQLQETEPRKISCITQ</sequence>
<dbReference type="GO" id="GO:0003924">
    <property type="term" value="F:GTPase activity"/>
    <property type="evidence" value="ECO:0007669"/>
    <property type="project" value="InterPro"/>
</dbReference>
<dbReference type="PRINTS" id="PR00449">
    <property type="entry name" value="RASTRNSFRMNG"/>
</dbReference>
<keyword evidence="2" id="KW-0342">GTP-binding</keyword>
<reference evidence="3 4" key="1">
    <citation type="submission" date="2013-05" db="EMBL/GenBank/DDBJ databases">
        <title>Draft genome of the parasitic nematode Anyclostoma ceylanicum.</title>
        <authorList>
            <person name="Mitreva M."/>
        </authorList>
    </citation>
    <scope>NUCLEOTIDE SEQUENCE [LARGE SCALE GENOMIC DNA]</scope>
</reference>
<protein>
    <submittedName>
        <fullName evidence="3">Ras family protein</fullName>
    </submittedName>
</protein>
<dbReference type="PANTHER" id="PTHR24072">
    <property type="entry name" value="RHO FAMILY GTPASE"/>
    <property type="match status" value="1"/>
</dbReference>
<accession>A0A0D6LCA2</accession>
<evidence type="ECO:0000313" key="3">
    <source>
        <dbReference type="EMBL" id="EPB68868.1"/>
    </source>
</evidence>
<dbReference type="GO" id="GO:0007264">
    <property type="term" value="P:small GTPase-mediated signal transduction"/>
    <property type="evidence" value="ECO:0007669"/>
    <property type="project" value="InterPro"/>
</dbReference>